<evidence type="ECO:0000313" key="2">
    <source>
        <dbReference type="EMBL" id="KXB58452.1"/>
    </source>
</evidence>
<feature type="transmembrane region" description="Helical" evidence="1">
    <location>
        <begin position="138"/>
        <end position="164"/>
    </location>
</feature>
<feature type="transmembrane region" description="Helical" evidence="1">
    <location>
        <begin position="74"/>
        <end position="95"/>
    </location>
</feature>
<feature type="transmembrane region" description="Helical" evidence="1">
    <location>
        <begin position="41"/>
        <end position="62"/>
    </location>
</feature>
<proteinExistence type="predicted"/>
<feature type="transmembrane region" description="Helical" evidence="1">
    <location>
        <begin position="107"/>
        <end position="126"/>
    </location>
</feature>
<dbReference type="PANTHER" id="PTHR40044:SF1">
    <property type="entry name" value="INTEGRAL MEMBRANE PROTEIN"/>
    <property type="match status" value="1"/>
</dbReference>
<keyword evidence="3" id="KW-1185">Reference proteome</keyword>
<dbReference type="Pfam" id="PF06177">
    <property type="entry name" value="QueT"/>
    <property type="match status" value="1"/>
</dbReference>
<name>A0ABR5TME0_9BACL</name>
<keyword evidence="1" id="KW-1133">Transmembrane helix</keyword>
<dbReference type="Proteomes" id="UP000070467">
    <property type="component" value="Unassembled WGS sequence"/>
</dbReference>
<gene>
    <name evidence="2" type="ORF">HMPREF1871_00476</name>
</gene>
<dbReference type="EMBL" id="LSDB01000011">
    <property type="protein sequence ID" value="KXB58452.1"/>
    <property type="molecule type" value="Genomic_DNA"/>
</dbReference>
<dbReference type="PIRSF" id="PIRSF031501">
    <property type="entry name" value="QueT"/>
    <property type="match status" value="1"/>
</dbReference>
<comment type="caution">
    <text evidence="2">The sequence shown here is derived from an EMBL/GenBank/DDBJ whole genome shotgun (WGS) entry which is preliminary data.</text>
</comment>
<organism evidence="2 3">
    <name type="scientific">Gemelliphila asaccharolytica</name>
    <dbReference type="NCBI Taxonomy" id="502393"/>
    <lineage>
        <taxon>Bacteria</taxon>
        <taxon>Bacillati</taxon>
        <taxon>Bacillota</taxon>
        <taxon>Bacilli</taxon>
        <taxon>Bacillales</taxon>
        <taxon>Gemellaceae</taxon>
        <taxon>Gemelliphila</taxon>
    </lineage>
</organism>
<accession>A0ABR5TME0</accession>
<evidence type="ECO:0000256" key="1">
    <source>
        <dbReference type="SAM" id="Phobius"/>
    </source>
</evidence>
<keyword evidence="1" id="KW-0472">Membrane</keyword>
<dbReference type="PANTHER" id="PTHR40044">
    <property type="entry name" value="INTEGRAL MEMBRANE PROTEIN-RELATED"/>
    <property type="match status" value="1"/>
</dbReference>
<sequence>MRNKKIKILTVQAFIAAIYIVLTVSNFGFSYGAIQFRYSEALAQLVVFSPLFYLPVTLGVAIANFFSPLGLVDVFFGTLGTGLALAISVFIFKFIKNRHLRHILNIVIYLIICMPIIAYEITIFSGENGVKMPFELDVFLSIYSGLLLSQFIVMVLGVVITEILNKAINLKKIFD</sequence>
<dbReference type="RefSeq" id="WP_066129566.1">
    <property type="nucleotide sequence ID" value="NZ_KQ959864.1"/>
</dbReference>
<evidence type="ECO:0000313" key="3">
    <source>
        <dbReference type="Proteomes" id="UP000070467"/>
    </source>
</evidence>
<feature type="transmembrane region" description="Helical" evidence="1">
    <location>
        <begin position="6"/>
        <end position="29"/>
    </location>
</feature>
<reference evidence="2 3" key="1">
    <citation type="submission" date="2016-01" db="EMBL/GenBank/DDBJ databases">
        <authorList>
            <person name="Mitreva M."/>
            <person name="Pepin K.H."/>
            <person name="Mihindukulasuriya K.A."/>
            <person name="Fulton R."/>
            <person name="Fronick C."/>
            <person name="O'Laughlin M."/>
            <person name="Miner T."/>
            <person name="Herter B."/>
            <person name="Rosa B.A."/>
            <person name="Cordes M."/>
            <person name="Tomlinson C."/>
            <person name="Wollam A."/>
            <person name="Palsikar V.B."/>
            <person name="Mardis E.R."/>
            <person name="Wilson R.K."/>
        </authorList>
    </citation>
    <scope>NUCLEOTIDE SEQUENCE [LARGE SCALE GENOMIC DNA]</scope>
    <source>
        <strain evidence="2 3">KA00071</strain>
    </source>
</reference>
<protein>
    <recommendedName>
        <fullName evidence="4">QueT transporter family protein</fullName>
    </recommendedName>
</protein>
<evidence type="ECO:0008006" key="4">
    <source>
        <dbReference type="Google" id="ProtNLM"/>
    </source>
</evidence>
<dbReference type="InterPro" id="IPR010387">
    <property type="entry name" value="QueT"/>
</dbReference>
<keyword evidence="1" id="KW-0812">Transmembrane</keyword>